<evidence type="ECO:0000256" key="1">
    <source>
        <dbReference type="ARBA" id="ARBA00023015"/>
    </source>
</evidence>
<organism evidence="6 7">
    <name type="scientific">Cellulomonas denverensis</name>
    <dbReference type="NCBI Taxonomy" id="264297"/>
    <lineage>
        <taxon>Bacteria</taxon>
        <taxon>Bacillati</taxon>
        <taxon>Actinomycetota</taxon>
        <taxon>Actinomycetes</taxon>
        <taxon>Micrococcales</taxon>
        <taxon>Cellulomonadaceae</taxon>
        <taxon>Cellulomonas</taxon>
    </lineage>
</organism>
<dbReference type="InterPro" id="IPR050707">
    <property type="entry name" value="HTH_MetabolicPath_Reg"/>
</dbReference>
<dbReference type="Pfam" id="PF01614">
    <property type="entry name" value="IclR_C"/>
    <property type="match status" value="1"/>
</dbReference>
<evidence type="ECO:0000313" key="6">
    <source>
        <dbReference type="EMBL" id="NKY21397.1"/>
    </source>
</evidence>
<dbReference type="GO" id="GO:0003677">
    <property type="term" value="F:DNA binding"/>
    <property type="evidence" value="ECO:0007669"/>
    <property type="project" value="UniProtKB-KW"/>
</dbReference>
<dbReference type="SUPFAM" id="SSF46785">
    <property type="entry name" value="Winged helix' DNA-binding domain"/>
    <property type="match status" value="1"/>
</dbReference>
<keyword evidence="7" id="KW-1185">Reference proteome</keyword>
<evidence type="ECO:0000256" key="3">
    <source>
        <dbReference type="ARBA" id="ARBA00023163"/>
    </source>
</evidence>
<proteinExistence type="predicted"/>
<dbReference type="Gene3D" id="3.30.450.40">
    <property type="match status" value="1"/>
</dbReference>
<dbReference type="SUPFAM" id="SSF55781">
    <property type="entry name" value="GAF domain-like"/>
    <property type="match status" value="1"/>
</dbReference>
<comment type="caution">
    <text evidence="6">The sequence shown here is derived from an EMBL/GenBank/DDBJ whole genome shotgun (WGS) entry which is preliminary data.</text>
</comment>
<dbReference type="InterPro" id="IPR036388">
    <property type="entry name" value="WH-like_DNA-bd_sf"/>
</dbReference>
<dbReference type="EMBL" id="JAAXOX010000001">
    <property type="protein sequence ID" value="NKY21397.1"/>
    <property type="molecule type" value="Genomic_DNA"/>
</dbReference>
<protein>
    <submittedName>
        <fullName evidence="6">IclR family transcriptional regulator</fullName>
    </submittedName>
</protein>
<dbReference type="RefSeq" id="WP_168628495.1">
    <property type="nucleotide sequence ID" value="NZ_BONL01000030.1"/>
</dbReference>
<feature type="domain" description="HTH iclR-type" evidence="4">
    <location>
        <begin position="16"/>
        <end position="80"/>
    </location>
</feature>
<dbReference type="PANTHER" id="PTHR30136:SF35">
    <property type="entry name" value="HTH-TYPE TRANSCRIPTIONAL REGULATOR RV1719"/>
    <property type="match status" value="1"/>
</dbReference>
<dbReference type="GO" id="GO:0045892">
    <property type="term" value="P:negative regulation of DNA-templated transcription"/>
    <property type="evidence" value="ECO:0007669"/>
    <property type="project" value="TreeGrafter"/>
</dbReference>
<dbReference type="InterPro" id="IPR005471">
    <property type="entry name" value="Tscrpt_reg_IclR_N"/>
</dbReference>
<reference evidence="6 7" key="1">
    <citation type="submission" date="2020-04" db="EMBL/GenBank/DDBJ databases">
        <title>MicrobeNet Type strains.</title>
        <authorList>
            <person name="Nicholson A.C."/>
        </authorList>
    </citation>
    <scope>NUCLEOTIDE SEQUENCE [LARGE SCALE GENOMIC DNA]</scope>
    <source>
        <strain evidence="6 7">ATCC BAA-788</strain>
    </source>
</reference>
<dbReference type="GO" id="GO:0003700">
    <property type="term" value="F:DNA-binding transcription factor activity"/>
    <property type="evidence" value="ECO:0007669"/>
    <property type="project" value="TreeGrafter"/>
</dbReference>
<dbReference type="SMART" id="SM00346">
    <property type="entry name" value="HTH_ICLR"/>
    <property type="match status" value="1"/>
</dbReference>
<evidence type="ECO:0000256" key="2">
    <source>
        <dbReference type="ARBA" id="ARBA00023125"/>
    </source>
</evidence>
<dbReference type="AlphaFoldDB" id="A0A7X6QXQ6"/>
<keyword evidence="3" id="KW-0804">Transcription</keyword>
<dbReference type="PANTHER" id="PTHR30136">
    <property type="entry name" value="HELIX-TURN-HELIX TRANSCRIPTIONAL REGULATOR, ICLR FAMILY"/>
    <property type="match status" value="1"/>
</dbReference>
<evidence type="ECO:0000259" key="5">
    <source>
        <dbReference type="PROSITE" id="PS51078"/>
    </source>
</evidence>
<dbReference type="InterPro" id="IPR029016">
    <property type="entry name" value="GAF-like_dom_sf"/>
</dbReference>
<keyword evidence="1" id="KW-0805">Transcription regulation</keyword>
<accession>A0A7X6QXQ6</accession>
<gene>
    <name evidence="6" type="ORF">HGA03_01815</name>
</gene>
<dbReference type="InterPro" id="IPR014757">
    <property type="entry name" value="Tscrpt_reg_IclR_C"/>
</dbReference>
<dbReference type="Pfam" id="PF09339">
    <property type="entry name" value="HTH_IclR"/>
    <property type="match status" value="1"/>
</dbReference>
<evidence type="ECO:0000259" key="4">
    <source>
        <dbReference type="PROSITE" id="PS51077"/>
    </source>
</evidence>
<name>A0A7X6QXQ6_9CELL</name>
<dbReference type="PROSITE" id="PS51077">
    <property type="entry name" value="HTH_ICLR"/>
    <property type="match status" value="1"/>
</dbReference>
<sequence>MAPSPPAPELSGRNESLSVRRCLHLLDHVRAHADAGRGVPVLELADAIGVHRSTAARLLAPLIDEGLLVRDAAGRYRLGPGALRLGQAYLGSLDLPALAEPELRRLAERTGGICVLGVPEQDRIRVQLTTGRGRGSLATGSLVPSYCTAWGKAVLSVAPAAWIDRAIATGLQPLTPRTITDPTELRGELDRTRQRGFALDDREHDPHLRAVAAPVLSHTGMVVAAVGVALDHHRMPPVVLRENARATAELARSLSAAMGWSRPPRPTSREA</sequence>
<dbReference type="Gene3D" id="1.10.10.10">
    <property type="entry name" value="Winged helix-like DNA-binding domain superfamily/Winged helix DNA-binding domain"/>
    <property type="match status" value="1"/>
</dbReference>
<evidence type="ECO:0000313" key="7">
    <source>
        <dbReference type="Proteomes" id="UP000581206"/>
    </source>
</evidence>
<dbReference type="PROSITE" id="PS51078">
    <property type="entry name" value="ICLR_ED"/>
    <property type="match status" value="1"/>
</dbReference>
<dbReference type="Proteomes" id="UP000581206">
    <property type="component" value="Unassembled WGS sequence"/>
</dbReference>
<feature type="domain" description="IclR-ED" evidence="5">
    <location>
        <begin position="81"/>
        <end position="260"/>
    </location>
</feature>
<keyword evidence="2" id="KW-0238">DNA-binding</keyword>
<dbReference type="InterPro" id="IPR036390">
    <property type="entry name" value="WH_DNA-bd_sf"/>
</dbReference>